<feature type="compositionally biased region" description="Basic and acidic residues" evidence="1">
    <location>
        <begin position="67"/>
        <end position="86"/>
    </location>
</feature>
<reference evidence="3" key="1">
    <citation type="submission" date="2020-02" db="EMBL/GenBank/DDBJ databases">
        <title>Flavobacterium sp. genome.</title>
        <authorList>
            <person name="Jung H.S."/>
            <person name="Baek J.H."/>
            <person name="Jeon C.O."/>
        </authorList>
    </citation>
    <scope>NUCLEOTIDE SEQUENCE</scope>
    <source>
        <strain evidence="3">SE-s28</strain>
    </source>
</reference>
<feature type="compositionally biased region" description="Basic and acidic residues" evidence="1">
    <location>
        <begin position="33"/>
        <end position="47"/>
    </location>
</feature>
<evidence type="ECO:0000256" key="2">
    <source>
        <dbReference type="SAM" id="SignalP"/>
    </source>
</evidence>
<gene>
    <name evidence="3" type="ORF">G6047_12700</name>
</gene>
<organism evidence="3 4">
    <name type="scientific">Flavobacterium silvaticum</name>
    <dbReference type="NCBI Taxonomy" id="1852020"/>
    <lineage>
        <taxon>Bacteria</taxon>
        <taxon>Pseudomonadati</taxon>
        <taxon>Bacteroidota</taxon>
        <taxon>Flavobacteriia</taxon>
        <taxon>Flavobacteriales</taxon>
        <taxon>Flavobacteriaceae</taxon>
        <taxon>Flavobacterium</taxon>
    </lineage>
</organism>
<evidence type="ECO:0000256" key="1">
    <source>
        <dbReference type="SAM" id="MobiDB-lite"/>
    </source>
</evidence>
<comment type="caution">
    <text evidence="3">The sequence shown here is derived from an EMBL/GenBank/DDBJ whole genome shotgun (WGS) entry which is preliminary data.</text>
</comment>
<keyword evidence="2" id="KW-0732">Signal</keyword>
<evidence type="ECO:0000313" key="3">
    <source>
        <dbReference type="EMBL" id="NMH28896.1"/>
    </source>
</evidence>
<feature type="compositionally biased region" description="Low complexity" evidence="1">
    <location>
        <begin position="23"/>
        <end position="32"/>
    </location>
</feature>
<protein>
    <submittedName>
        <fullName evidence="3">Uncharacterized protein</fullName>
    </submittedName>
</protein>
<accession>A0A972G1T7</accession>
<keyword evidence="4" id="KW-1185">Reference proteome</keyword>
<feature type="region of interest" description="Disordered" evidence="1">
    <location>
        <begin position="23"/>
        <end position="94"/>
    </location>
</feature>
<dbReference type="EMBL" id="JAAMPU010000107">
    <property type="protein sequence ID" value="NMH28896.1"/>
    <property type="molecule type" value="Genomic_DNA"/>
</dbReference>
<proteinExistence type="predicted"/>
<name>A0A972G1T7_9FLAO</name>
<feature type="signal peptide" evidence="2">
    <location>
        <begin position="1"/>
        <end position="22"/>
    </location>
</feature>
<feature type="chain" id="PRO_5036856321" evidence="2">
    <location>
        <begin position="23"/>
        <end position="94"/>
    </location>
</feature>
<sequence>MKWIYSLLIFAFCLSGVQAQKAASAKKTSQKTGQEKLVKPEKSKTEVDTAGTNENVQGSGMTTAKDIPADKLDRNQSLKDNPDNRTEPVAPAQN</sequence>
<dbReference type="RefSeq" id="WP_169528002.1">
    <property type="nucleotide sequence ID" value="NZ_JAAMPU010000107.1"/>
</dbReference>
<dbReference type="AlphaFoldDB" id="A0A972G1T7"/>
<dbReference type="Proteomes" id="UP000712080">
    <property type="component" value="Unassembled WGS sequence"/>
</dbReference>
<evidence type="ECO:0000313" key="4">
    <source>
        <dbReference type="Proteomes" id="UP000712080"/>
    </source>
</evidence>
<feature type="compositionally biased region" description="Polar residues" evidence="1">
    <location>
        <begin position="50"/>
        <end position="62"/>
    </location>
</feature>